<dbReference type="Gene3D" id="3.40.50.150">
    <property type="entry name" value="Vaccinia Virus protein VP39"/>
    <property type="match status" value="1"/>
</dbReference>
<comment type="similarity">
    <text evidence="1">Belongs to the class I-like SAM-binding methyltransferase superfamily. RsmB/NOP family.</text>
</comment>
<keyword evidence="5" id="KW-0694">RNA-binding</keyword>
<dbReference type="AlphaFoldDB" id="A2BN19"/>
<organism evidence="7 8">
    <name type="scientific">Hyperthermus butylicus (strain DSM 5456 / JCM 9403 / PLM1-5)</name>
    <dbReference type="NCBI Taxonomy" id="415426"/>
    <lineage>
        <taxon>Archaea</taxon>
        <taxon>Thermoproteota</taxon>
        <taxon>Thermoprotei</taxon>
        <taxon>Desulfurococcales</taxon>
        <taxon>Pyrodictiaceae</taxon>
        <taxon>Hyperthermus</taxon>
    </lineage>
</organism>
<dbReference type="Gene3D" id="3.30.70.1170">
    <property type="entry name" value="Sun protein, domain 3"/>
    <property type="match status" value="1"/>
</dbReference>
<dbReference type="InterPro" id="IPR029063">
    <property type="entry name" value="SAM-dependent_MTases_sf"/>
</dbReference>
<feature type="domain" description="SAM-dependent MTase RsmB/NOP-type" evidence="6">
    <location>
        <begin position="58"/>
        <end position="338"/>
    </location>
</feature>
<keyword evidence="8" id="KW-1185">Reference proteome</keyword>
<protein>
    <submittedName>
        <fullName evidence="7">tRNA and rRNA cytosine-C5-methylase</fullName>
    </submittedName>
</protein>
<dbReference type="InterPro" id="IPR018314">
    <property type="entry name" value="RsmB/NOL1/NOP2-like_CS"/>
</dbReference>
<evidence type="ECO:0000256" key="1">
    <source>
        <dbReference type="ARBA" id="ARBA00007494"/>
    </source>
</evidence>
<dbReference type="KEGG" id="hbu:Hbut_1559"/>
<dbReference type="RefSeq" id="WP_011822698.1">
    <property type="nucleotide sequence ID" value="NC_008818.1"/>
</dbReference>
<dbReference type="InterPro" id="IPR023267">
    <property type="entry name" value="RCMT"/>
</dbReference>
<dbReference type="InterPro" id="IPR049560">
    <property type="entry name" value="MeTrfase_RsmB-F_NOP2_cat"/>
</dbReference>
<dbReference type="PRINTS" id="PR02008">
    <property type="entry name" value="RCMTFAMILY"/>
</dbReference>
<evidence type="ECO:0000256" key="2">
    <source>
        <dbReference type="ARBA" id="ARBA00022603"/>
    </source>
</evidence>
<dbReference type="InterPro" id="IPR054728">
    <property type="entry name" value="RsmB-like_ferredoxin"/>
</dbReference>
<dbReference type="OrthoDB" id="14725at2157"/>
<evidence type="ECO:0000313" key="7">
    <source>
        <dbReference type="EMBL" id="ABM81380.1"/>
    </source>
</evidence>
<dbReference type="GO" id="GO:0003723">
    <property type="term" value="F:RNA binding"/>
    <property type="evidence" value="ECO:0007669"/>
    <property type="project" value="UniProtKB-KW"/>
</dbReference>
<dbReference type="HOGENOM" id="CLU_005316_7_0_2"/>
<dbReference type="Pfam" id="PF22458">
    <property type="entry name" value="RsmF-B_ferredox"/>
    <property type="match status" value="1"/>
</dbReference>
<dbReference type="GO" id="GO:0030488">
    <property type="term" value="P:tRNA methylation"/>
    <property type="evidence" value="ECO:0007669"/>
    <property type="project" value="TreeGrafter"/>
</dbReference>
<keyword evidence="4" id="KW-0949">S-adenosyl-L-methionine</keyword>
<dbReference type="CDD" id="cd02440">
    <property type="entry name" value="AdoMet_MTases"/>
    <property type="match status" value="1"/>
</dbReference>
<dbReference type="EMBL" id="CP000493">
    <property type="protein sequence ID" value="ABM81380.1"/>
    <property type="molecule type" value="Genomic_DNA"/>
</dbReference>
<evidence type="ECO:0000256" key="5">
    <source>
        <dbReference type="ARBA" id="ARBA00022884"/>
    </source>
</evidence>
<dbReference type="Proteomes" id="UP000002593">
    <property type="component" value="Chromosome"/>
</dbReference>
<proteinExistence type="inferred from homology"/>
<dbReference type="GO" id="GO:0016428">
    <property type="term" value="F:tRNA (cytidine-5-)-methyltransferase activity"/>
    <property type="evidence" value="ECO:0007669"/>
    <property type="project" value="TreeGrafter"/>
</dbReference>
<evidence type="ECO:0000256" key="3">
    <source>
        <dbReference type="ARBA" id="ARBA00022679"/>
    </source>
</evidence>
<evidence type="ECO:0000313" key="8">
    <source>
        <dbReference type="Proteomes" id="UP000002593"/>
    </source>
</evidence>
<reference evidence="7 8" key="1">
    <citation type="journal article" date="2007" name="Archaea">
        <title>The genome of Hyperthermus butylicus: a sulfur-reducing, peptide fermenting, neutrophilic Crenarchaeote growing up to 108 degrees C.</title>
        <authorList>
            <person name="Brugger K."/>
            <person name="Chen L."/>
            <person name="Stark M."/>
            <person name="Zibat A."/>
            <person name="Redder P."/>
            <person name="Ruepp A."/>
            <person name="Awayez M."/>
            <person name="She Q."/>
            <person name="Garrett R.A."/>
            <person name="Klenk H.P."/>
        </authorList>
    </citation>
    <scope>NUCLEOTIDE SEQUENCE [LARGE SCALE GENOMIC DNA]</scope>
    <source>
        <strain evidence="8">DSM 5456 / JCM 9403 / PLM1-5</strain>
    </source>
</reference>
<dbReference type="PANTHER" id="PTHR22807:SF74">
    <property type="entry name" value="TRNA (CYTOSINE(48)-C(5))-METHYLTRANSFERASE"/>
    <property type="match status" value="1"/>
</dbReference>
<accession>A2BN19</accession>
<dbReference type="GeneID" id="4781602"/>
<dbReference type="PANTHER" id="PTHR22807">
    <property type="entry name" value="NOP2 YEAST -RELATED NOL1/NOP2/FMU SUN DOMAIN-CONTAINING"/>
    <property type="match status" value="1"/>
</dbReference>
<dbReference type="SUPFAM" id="SSF53335">
    <property type="entry name" value="S-adenosyl-L-methionine-dependent methyltransferases"/>
    <property type="match status" value="1"/>
</dbReference>
<keyword evidence="2" id="KW-0489">Methyltransferase</keyword>
<dbReference type="eggNOG" id="arCOG00973">
    <property type="taxonomic scope" value="Archaea"/>
</dbReference>
<name>A2BN19_HYPBU</name>
<dbReference type="InterPro" id="IPR001678">
    <property type="entry name" value="MeTrfase_RsmB-F_NOP2_dom"/>
</dbReference>
<sequence length="340" mass="38156">MNIAAALRELKEAFHRLEEKYGDLAQSLVEKYHSVRLHRDQVVRYLELFDTVSEVERLLSTGEDKVMKTIRVNTLLADPEEVSERLEAKGFRLRRHPYIDYGLVVLEEPIPIGATHEYMLGLYTVQGPASMMVVPALDPPGKGRIADMCAGAGVKTTQIAQHSPQAHIVALDINRRKLLALKNNASRLAVFNIVALNMDARRLPQLGRFDAILLDAPCSGEGLLAFQRGRWPRSFNDIASRVELQLQLLKAGIEALADNGVLVYATCSISVEENEYVVTRILEEYSSLDLEEPPIKAGLPGKQSYAGLKLDRRVSRCRRFYPHIHGTEGFTICRLVKRKS</sequence>
<dbReference type="Pfam" id="PF01189">
    <property type="entry name" value="Methyltr_RsmB-F"/>
    <property type="match status" value="1"/>
</dbReference>
<evidence type="ECO:0000259" key="6">
    <source>
        <dbReference type="PROSITE" id="PS51686"/>
    </source>
</evidence>
<dbReference type="EnsemblBacteria" id="ABM81380">
    <property type="protein sequence ID" value="ABM81380"/>
    <property type="gene ID" value="Hbut_1559"/>
</dbReference>
<keyword evidence="3" id="KW-0808">Transferase</keyword>
<dbReference type="PROSITE" id="PS01153">
    <property type="entry name" value="NOL1_NOP2_SUN"/>
    <property type="match status" value="1"/>
</dbReference>
<dbReference type="PROSITE" id="PS51686">
    <property type="entry name" value="SAM_MT_RSMB_NOP"/>
    <property type="match status" value="1"/>
</dbReference>
<dbReference type="STRING" id="415426.Hbut_1559"/>
<gene>
    <name evidence="7" type="ordered locus">Hbut_1559</name>
</gene>
<evidence type="ECO:0000256" key="4">
    <source>
        <dbReference type="ARBA" id="ARBA00022691"/>
    </source>
</evidence>